<dbReference type="Proteomes" id="UP000002586">
    <property type="component" value="Chromosome"/>
</dbReference>
<sequence length="79" mass="8105">MGGARVRPDTAASFRVGGACGGHSLRGGAVTKAQSVAYSALKSEARCDFFQVFAVFLGGRFFAVFPAPLPRAGRGQAGL</sequence>
<reference evidence="2" key="1">
    <citation type="journal article" date="2009" name="Appl. Environ. Microbiol.">
        <title>Complete genome sequence of the chemolithoautotrophic marine magnetotactic coccus strain MC-1.</title>
        <authorList>
            <person name="Schubbe S."/>
            <person name="Williams T.J."/>
            <person name="Xie G."/>
            <person name="Kiss H.E."/>
            <person name="Brettin T.S."/>
            <person name="Martinez D."/>
            <person name="Ross C.A."/>
            <person name="Schuler D."/>
            <person name="Cox B.L."/>
            <person name="Nealson K.H."/>
            <person name="Bazylinski D.A."/>
        </authorList>
    </citation>
    <scope>NUCLEOTIDE SEQUENCE [LARGE SCALE GENOMIC DNA]</scope>
    <source>
        <strain evidence="2">ATCC BAA-1437 / JCM 17883 / MC-1</strain>
    </source>
</reference>
<protein>
    <submittedName>
        <fullName evidence="1">Uncharacterized protein</fullName>
    </submittedName>
</protein>
<evidence type="ECO:0000313" key="2">
    <source>
        <dbReference type="Proteomes" id="UP000002586"/>
    </source>
</evidence>
<keyword evidence="2" id="KW-1185">Reference proteome</keyword>
<evidence type="ECO:0000313" key="1">
    <source>
        <dbReference type="EMBL" id="ABK43683.1"/>
    </source>
</evidence>
<dbReference type="AlphaFoldDB" id="A0L6U0"/>
<name>A0L6U0_MAGMM</name>
<organism evidence="1 2">
    <name type="scientific">Magnetococcus marinus (strain ATCC BAA-1437 / JCM 17883 / MC-1)</name>
    <dbReference type="NCBI Taxonomy" id="156889"/>
    <lineage>
        <taxon>Bacteria</taxon>
        <taxon>Pseudomonadati</taxon>
        <taxon>Pseudomonadota</taxon>
        <taxon>Magnetococcia</taxon>
        <taxon>Magnetococcales</taxon>
        <taxon>Magnetococcaceae</taxon>
        <taxon>Magnetococcus</taxon>
    </lineage>
</organism>
<dbReference type="EMBL" id="CP000471">
    <property type="protein sequence ID" value="ABK43683.1"/>
    <property type="molecule type" value="Genomic_DNA"/>
</dbReference>
<dbReference type="KEGG" id="mgm:Mmc1_1172"/>
<accession>A0L6U0</accession>
<dbReference type="HOGENOM" id="CLU_2601831_0_0_5"/>
<gene>
    <name evidence="1" type="ordered locus">Mmc1_1172</name>
</gene>
<reference evidence="1 2" key="2">
    <citation type="journal article" date="2012" name="Int. J. Syst. Evol. Microbiol.">
        <title>Magnetococcus marinus gen. nov., sp. nov., a marine, magnetotactic bacterium that represents a novel lineage (Magnetococcaceae fam. nov.; Magnetococcales ord. nov.) at the base of the Alphaproteobacteria.</title>
        <authorList>
            <person name="Bazylinski D.A."/>
            <person name="Williams T.J."/>
            <person name="Lefevre C.T."/>
            <person name="Berg R.J."/>
            <person name="Zhang C.L."/>
            <person name="Bowser S.S."/>
            <person name="Dean A.J."/>
            <person name="Beveridge T.J."/>
        </authorList>
    </citation>
    <scope>NUCLEOTIDE SEQUENCE [LARGE SCALE GENOMIC DNA]</scope>
    <source>
        <strain evidence="2">ATCC BAA-1437 / JCM 17883 / MC-1</strain>
    </source>
</reference>
<proteinExistence type="predicted"/>